<name>A0AAP9WK17_LEPIR</name>
<evidence type="ECO:0000313" key="1">
    <source>
        <dbReference type="EMBL" id="QOI50343.1"/>
    </source>
</evidence>
<evidence type="ECO:0000313" key="2">
    <source>
        <dbReference type="Proteomes" id="UP000663255"/>
    </source>
</evidence>
<reference evidence="1" key="1">
    <citation type="submission" date="2019-09" db="EMBL/GenBank/DDBJ databases">
        <title>Comparative Genomics of Leptospira interrogans Reveals Genome Plasticity - A Common Adaptive Strategy for Survival in Various Hosts.</title>
        <authorList>
            <person name="Ramli S.R."/>
            <person name="Bunk B."/>
            <person name="Goris M."/>
            <person name="Bhuju S."/>
            <person name="Jarek M."/>
            <person name="Sproer C."/>
            <person name="Mustakim S."/>
            <person name="Strommenger B."/>
            <person name="Pessler F."/>
        </authorList>
    </citation>
    <scope>NUCLEOTIDE SEQUENCE</scope>
    <source>
        <strain evidence="1">1489</strain>
    </source>
</reference>
<dbReference type="EMBL" id="CP043893">
    <property type="protein sequence ID" value="QOI50343.1"/>
    <property type="molecule type" value="Genomic_DNA"/>
</dbReference>
<gene>
    <name evidence="1" type="ORF">Lepto1489_07720</name>
</gene>
<proteinExistence type="predicted"/>
<dbReference type="AlphaFoldDB" id="A0AAP9WK17"/>
<sequence>MKECDLSLNVIIESTIIIHNYLDLKIKSVGNTTIFFEKVSFNLIFWVKRSRDSFLLENNTFCK</sequence>
<organism evidence="1 2">
    <name type="scientific">Leptospira interrogans serovar Bataviae</name>
    <dbReference type="NCBI Taxonomy" id="312175"/>
    <lineage>
        <taxon>Bacteria</taxon>
        <taxon>Pseudomonadati</taxon>
        <taxon>Spirochaetota</taxon>
        <taxon>Spirochaetia</taxon>
        <taxon>Leptospirales</taxon>
        <taxon>Leptospiraceae</taxon>
        <taxon>Leptospira</taxon>
    </lineage>
</organism>
<dbReference type="Proteomes" id="UP000663255">
    <property type="component" value="Chromosome 1"/>
</dbReference>
<protein>
    <submittedName>
        <fullName evidence="1">Uncharacterized protein</fullName>
    </submittedName>
</protein>
<accession>A0AAP9WK17</accession>